<name>A0A9W6B9B7_9CHLO</name>
<dbReference type="Pfam" id="PF00254">
    <property type="entry name" value="FKBP_C"/>
    <property type="match status" value="1"/>
</dbReference>
<dbReference type="PANTHER" id="PTHR43811">
    <property type="entry name" value="FKBP-TYPE PEPTIDYL-PROLYL CIS-TRANS ISOMERASE FKPA"/>
    <property type="match status" value="1"/>
</dbReference>
<evidence type="ECO:0000256" key="5">
    <source>
        <dbReference type="PROSITE-ProRule" id="PRU00277"/>
    </source>
</evidence>
<keyword evidence="4 5" id="KW-0413">Isomerase</keyword>
<dbReference type="EMBL" id="BRXU01000001">
    <property type="protein sequence ID" value="GLC47585.1"/>
    <property type="molecule type" value="Genomic_DNA"/>
</dbReference>
<reference evidence="8 9" key="1">
    <citation type="journal article" date="2023" name="Commun. Biol.">
        <title>Reorganization of the ancestral sex-determining regions during the evolution of trioecy in Pleodorina starrii.</title>
        <authorList>
            <person name="Takahashi K."/>
            <person name="Suzuki S."/>
            <person name="Kawai-Toyooka H."/>
            <person name="Yamamoto K."/>
            <person name="Hamaji T."/>
            <person name="Ootsuki R."/>
            <person name="Yamaguchi H."/>
            <person name="Kawachi M."/>
            <person name="Higashiyama T."/>
            <person name="Nozaki H."/>
        </authorList>
    </citation>
    <scope>NUCLEOTIDE SEQUENCE [LARGE SCALE GENOMIC DNA]</scope>
    <source>
        <strain evidence="8 9">NIES-4479</strain>
    </source>
</reference>
<dbReference type="Proteomes" id="UP001165080">
    <property type="component" value="Unassembled WGS sequence"/>
</dbReference>
<dbReference type="AlphaFoldDB" id="A0A9W6B9B7"/>
<feature type="region of interest" description="Disordered" evidence="6">
    <location>
        <begin position="313"/>
        <end position="354"/>
    </location>
</feature>
<protein>
    <recommendedName>
        <fullName evidence="2 5">peptidylprolyl isomerase</fullName>
        <ecNumber evidence="2 5">5.2.1.8</ecNumber>
    </recommendedName>
</protein>
<dbReference type="InterPro" id="IPR001179">
    <property type="entry name" value="PPIase_FKBP_dom"/>
</dbReference>
<comment type="caution">
    <text evidence="8">The sequence shown here is derived from an EMBL/GenBank/DDBJ whole genome shotgun (WGS) entry which is preliminary data.</text>
</comment>
<evidence type="ECO:0000259" key="7">
    <source>
        <dbReference type="PROSITE" id="PS50059"/>
    </source>
</evidence>
<dbReference type="PROSITE" id="PS50059">
    <property type="entry name" value="FKBP_PPIASE"/>
    <property type="match status" value="1"/>
</dbReference>
<dbReference type="InterPro" id="IPR046357">
    <property type="entry name" value="PPIase_dom_sf"/>
</dbReference>
<sequence length="354" mass="37254">MTAWSTCHRRGRLSAATGTPRPFSAGRLHPYTKLRTHEQCRQCRAAPYPAGEGLATTHASAPIQPAEEGPVAARRTALLSLASAVLVGAGNLSEAGRAEAALAGVACPGLNGYALQQCLREARKAREAAEAAADTAAGASGNGGGGADAVREERLRYRQYEQPGTLVTLPNGLQYRELLEGAGPEATRGSICEITYIVYRLSSGAYYKYSSGGTPVFLFSLGYGQEGKDDVGQTYRFRLGDPGSLPAAVTPALVGMRQGGRRRVLVPPQLGWVDDKVGPRPDTFGGQRRLVGHRDEPLLFEAELVRVRQLQPPAGATAAGGGQEEAAQPQQGLGRGALFRLPAPPTYYGSGSNS</sequence>
<feature type="region of interest" description="Disordered" evidence="6">
    <location>
        <begin position="1"/>
        <end position="26"/>
    </location>
</feature>
<dbReference type="Gene3D" id="3.10.50.40">
    <property type="match status" value="1"/>
</dbReference>
<evidence type="ECO:0000313" key="9">
    <source>
        <dbReference type="Proteomes" id="UP001165080"/>
    </source>
</evidence>
<evidence type="ECO:0000256" key="2">
    <source>
        <dbReference type="ARBA" id="ARBA00013194"/>
    </source>
</evidence>
<evidence type="ECO:0000256" key="1">
    <source>
        <dbReference type="ARBA" id="ARBA00000971"/>
    </source>
</evidence>
<evidence type="ECO:0000256" key="6">
    <source>
        <dbReference type="SAM" id="MobiDB-lite"/>
    </source>
</evidence>
<keyword evidence="9" id="KW-1185">Reference proteome</keyword>
<accession>A0A9W6B9B7</accession>
<gene>
    <name evidence="8" type="primary">PLEST004550</name>
    <name evidence="8" type="ORF">PLESTB_000004100</name>
</gene>
<evidence type="ECO:0000256" key="4">
    <source>
        <dbReference type="ARBA" id="ARBA00023235"/>
    </source>
</evidence>
<dbReference type="PANTHER" id="PTHR43811:SF26">
    <property type="entry name" value="PEPTIDYL-PROLYL CIS-TRANS ISOMERASE FKBP16-1, CHLOROPLASTIC"/>
    <property type="match status" value="1"/>
</dbReference>
<keyword evidence="3 5" id="KW-0697">Rotamase</keyword>
<evidence type="ECO:0000313" key="8">
    <source>
        <dbReference type="EMBL" id="GLC47585.1"/>
    </source>
</evidence>
<dbReference type="SUPFAM" id="SSF54534">
    <property type="entry name" value="FKBP-like"/>
    <property type="match status" value="1"/>
</dbReference>
<proteinExistence type="predicted"/>
<comment type="catalytic activity">
    <reaction evidence="1 5">
        <text>[protein]-peptidylproline (omega=180) = [protein]-peptidylproline (omega=0)</text>
        <dbReference type="Rhea" id="RHEA:16237"/>
        <dbReference type="Rhea" id="RHEA-COMP:10747"/>
        <dbReference type="Rhea" id="RHEA-COMP:10748"/>
        <dbReference type="ChEBI" id="CHEBI:83833"/>
        <dbReference type="ChEBI" id="CHEBI:83834"/>
        <dbReference type="EC" id="5.2.1.8"/>
    </reaction>
</comment>
<evidence type="ECO:0000256" key="3">
    <source>
        <dbReference type="ARBA" id="ARBA00023110"/>
    </source>
</evidence>
<dbReference type="GO" id="GO:0003755">
    <property type="term" value="F:peptidyl-prolyl cis-trans isomerase activity"/>
    <property type="evidence" value="ECO:0007669"/>
    <property type="project" value="UniProtKB-KW"/>
</dbReference>
<feature type="domain" description="PPIase FKBP-type" evidence="7">
    <location>
        <begin position="189"/>
        <end position="308"/>
    </location>
</feature>
<organism evidence="8 9">
    <name type="scientific">Pleodorina starrii</name>
    <dbReference type="NCBI Taxonomy" id="330485"/>
    <lineage>
        <taxon>Eukaryota</taxon>
        <taxon>Viridiplantae</taxon>
        <taxon>Chlorophyta</taxon>
        <taxon>core chlorophytes</taxon>
        <taxon>Chlorophyceae</taxon>
        <taxon>CS clade</taxon>
        <taxon>Chlamydomonadales</taxon>
        <taxon>Volvocaceae</taxon>
        <taxon>Pleodorina</taxon>
    </lineage>
</organism>
<dbReference type="EC" id="5.2.1.8" evidence="2 5"/>